<dbReference type="EMBL" id="JACJLA010000007">
    <property type="protein sequence ID" value="MBM6912695.1"/>
    <property type="molecule type" value="Genomic_DNA"/>
</dbReference>
<dbReference type="RefSeq" id="WP_028254943.1">
    <property type="nucleotide sequence ID" value="NZ_CAUGKU010000005.1"/>
</dbReference>
<evidence type="ECO:0000313" key="1">
    <source>
        <dbReference type="EMBL" id="MBM6912695.1"/>
    </source>
</evidence>
<keyword evidence="2" id="KW-1185">Reference proteome</keyword>
<comment type="caution">
    <text evidence="1">The sequence shown here is derived from an EMBL/GenBank/DDBJ whole genome shotgun (WGS) entry which is preliminary data.</text>
</comment>
<name>A0ABS2GFT3_9FIRM</name>
<dbReference type="Proteomes" id="UP000707138">
    <property type="component" value="Unassembled WGS sequence"/>
</dbReference>
<reference evidence="1 2" key="1">
    <citation type="journal article" date="2021" name="Sci. Rep.">
        <title>The distribution of antibiotic resistance genes in chicken gut microbiota commensals.</title>
        <authorList>
            <person name="Juricova H."/>
            <person name="Matiasovicova J."/>
            <person name="Kubasova T."/>
            <person name="Cejkova D."/>
            <person name="Rychlik I."/>
        </authorList>
    </citation>
    <scope>NUCLEOTIDE SEQUENCE [LARGE SCALE GENOMIC DNA]</scope>
    <source>
        <strain evidence="1 2">An537</strain>
    </source>
</reference>
<sequence>MSAFLGHIHFWLYKKIQLINEREQLILKEAEKSLDDLATELHDTAVSMYGEPIPADRNLQMIIDHSNIHGWLQNQIEVTSVREATFIKDLLDCGGDMATDAILTAFVTQGTACGTLAKEKLGDVQHTPQEVYQAMQDYYLNGMPCDGGDTIISESDSEYIWAGTHQNQREHWKKAGVSEVFMAAAYQAWFRAFVAAAAPYLQFDVILEENNAPLYRISKTVAN</sequence>
<organism evidence="1 2">
    <name type="scientific">Veillonella magna</name>
    <dbReference type="NCBI Taxonomy" id="464322"/>
    <lineage>
        <taxon>Bacteria</taxon>
        <taxon>Bacillati</taxon>
        <taxon>Bacillota</taxon>
        <taxon>Negativicutes</taxon>
        <taxon>Veillonellales</taxon>
        <taxon>Veillonellaceae</taxon>
        <taxon>Veillonella</taxon>
    </lineage>
</organism>
<evidence type="ECO:0000313" key="2">
    <source>
        <dbReference type="Proteomes" id="UP000707138"/>
    </source>
</evidence>
<proteinExistence type="predicted"/>
<protein>
    <submittedName>
        <fullName evidence="1">Uncharacterized protein</fullName>
    </submittedName>
</protein>
<gene>
    <name evidence="1" type="ORF">H6A01_05075</name>
</gene>
<accession>A0ABS2GFT3</accession>